<dbReference type="EMBL" id="SRLH01000009">
    <property type="protein sequence ID" value="TGD56799.1"/>
    <property type="molecule type" value="Genomic_DNA"/>
</dbReference>
<gene>
    <name evidence="2" type="ORF">E4635_15290</name>
</gene>
<evidence type="ECO:0000313" key="3">
    <source>
        <dbReference type="Proteomes" id="UP000297407"/>
    </source>
</evidence>
<reference evidence="2 3" key="1">
    <citation type="submission" date="2019-04" db="EMBL/GenBank/DDBJ databases">
        <title>Flavobacterium sp. strain DS2-A Genome sequencing and assembly.</title>
        <authorList>
            <person name="Kim I."/>
        </authorList>
    </citation>
    <scope>NUCLEOTIDE SEQUENCE [LARGE SCALE GENOMIC DNA]</scope>
    <source>
        <strain evidence="2 3">DS2-A</strain>
    </source>
</reference>
<comment type="caution">
    <text evidence="2">The sequence shown here is derived from an EMBL/GenBank/DDBJ whole genome shotgun (WGS) entry which is preliminary data.</text>
</comment>
<proteinExistence type="predicted"/>
<accession>A0A4Z0L4C2</accession>
<dbReference type="Proteomes" id="UP000297407">
    <property type="component" value="Unassembled WGS sequence"/>
</dbReference>
<evidence type="ECO:0000256" key="1">
    <source>
        <dbReference type="SAM" id="Phobius"/>
    </source>
</evidence>
<dbReference type="OrthoDB" id="798522at2"/>
<organism evidence="2 3">
    <name type="scientific">Flavobacterium humi</name>
    <dbReference type="NCBI Taxonomy" id="2562683"/>
    <lineage>
        <taxon>Bacteria</taxon>
        <taxon>Pseudomonadati</taxon>
        <taxon>Bacteroidota</taxon>
        <taxon>Flavobacteriia</taxon>
        <taxon>Flavobacteriales</taxon>
        <taxon>Flavobacteriaceae</taxon>
        <taxon>Flavobacterium</taxon>
    </lineage>
</organism>
<keyword evidence="3" id="KW-1185">Reference proteome</keyword>
<name>A0A4Z0L4C2_9FLAO</name>
<keyword evidence="1" id="KW-1133">Transmembrane helix</keyword>
<sequence length="117" mass="13644">MEIIKKFWPLVLIAFFALFTLLNSIYHGIEENKSSYNFKITKIETTPTRSLIFYNGKKEVVLWNFTISKGHGIAIGDYLIKDRCAEILYIKRKKPDGKFMLVHSSRNNSYFANLICD</sequence>
<keyword evidence="1" id="KW-0472">Membrane</keyword>
<feature type="transmembrane region" description="Helical" evidence="1">
    <location>
        <begin position="7"/>
        <end position="29"/>
    </location>
</feature>
<protein>
    <submittedName>
        <fullName evidence="2">Uncharacterized protein</fullName>
    </submittedName>
</protein>
<dbReference type="RefSeq" id="WP_135527571.1">
    <property type="nucleotide sequence ID" value="NZ_SRLH01000009.1"/>
</dbReference>
<evidence type="ECO:0000313" key="2">
    <source>
        <dbReference type="EMBL" id="TGD56799.1"/>
    </source>
</evidence>
<dbReference type="AlphaFoldDB" id="A0A4Z0L4C2"/>
<keyword evidence="1" id="KW-0812">Transmembrane</keyword>